<name>A0A0U1PU55_9MICO</name>
<reference evidence="2 3" key="1">
    <citation type="submission" date="2015-04" db="EMBL/GenBank/DDBJ databases">
        <title>Draft genome sequence of Rathayibacter toxicus strain FH-142 (AKA 70134 or CS 32), a Western Australian isolate.</title>
        <authorList>
            <consortium name="Consortium for Microbial Forensics and Genomics (microFORGE)"/>
            <person name="Knight B.M."/>
            <person name="Roberts D.P."/>
            <person name="Lin D."/>
            <person name="Hari K."/>
            <person name="Fletcher J."/>
            <person name="Melcher U."/>
            <person name="Blagden T."/>
            <person name="Luster D.G."/>
            <person name="Sechler A.J."/>
            <person name="Schneider W.L."/>
            <person name="Winegar R.A."/>
        </authorList>
    </citation>
    <scope>NUCLEOTIDE SEQUENCE [LARGE SCALE GENOMIC DNA]</scope>
    <source>
        <strain evidence="2 3">FH142</strain>
    </source>
</reference>
<dbReference type="PATRIC" id="fig|145458.8.peg.899"/>
<dbReference type="KEGG" id="rtc:APU90_03575"/>
<dbReference type="AlphaFoldDB" id="A0A0U1PU55"/>
<proteinExistence type="predicted"/>
<keyword evidence="3" id="KW-1185">Reference proteome</keyword>
<evidence type="ECO:0000313" key="2">
    <source>
        <dbReference type="EMBL" id="KKM46210.1"/>
    </source>
</evidence>
<gene>
    <name evidence="2" type="ORF">VT73_03920</name>
</gene>
<feature type="domain" description="BioF2-like acetyltransferase" evidence="1">
    <location>
        <begin position="115"/>
        <end position="256"/>
    </location>
</feature>
<dbReference type="Gene3D" id="3.40.630.30">
    <property type="match status" value="1"/>
</dbReference>
<comment type="caution">
    <text evidence="2">The sequence shown here is derived from an EMBL/GenBank/DDBJ whole genome shotgun (WGS) entry which is preliminary data.</text>
</comment>
<dbReference type="STRING" id="145458.APU90_03575"/>
<organism evidence="2 3">
    <name type="scientific">Rathayibacter toxicus</name>
    <dbReference type="NCBI Taxonomy" id="145458"/>
    <lineage>
        <taxon>Bacteria</taxon>
        <taxon>Bacillati</taxon>
        <taxon>Actinomycetota</taxon>
        <taxon>Actinomycetes</taxon>
        <taxon>Micrococcales</taxon>
        <taxon>Microbacteriaceae</taxon>
        <taxon>Rathayibacter</taxon>
    </lineage>
</organism>
<sequence length="313" mass="34476">MVYNARSVLRGALRDHQLRDESWTSQLLLGGRNGQRNGFYVASTKASERRQILRLLIDESFRLEASSAAFLYLDEESAAEILSINDDCVPVPAEPDSYIRLREPSLESYLTDLSSKQRYDVTRDLRRAGGYPASHRVQPDDAARIAIYAELAASTQHRHGLPADPGRLANYIARCAGAGAEAIAFYVGDESSPAAFSLAVVYGDTLWVRMVGMEYGPVGDTSGAYAGVLIYGPVKWAAERGLANINVGGGVRDFKRRRGAIAEPRWSLIRPPKGIHPDSSYLARFIRESAAHFGNSHSPLVDTLITRYENKSE</sequence>
<evidence type="ECO:0000313" key="3">
    <source>
        <dbReference type="Proteomes" id="UP000052979"/>
    </source>
</evidence>
<dbReference type="EMBL" id="LBFI01000024">
    <property type="protein sequence ID" value="KKM46210.1"/>
    <property type="molecule type" value="Genomic_DNA"/>
</dbReference>
<protein>
    <recommendedName>
        <fullName evidence="1">BioF2-like acetyltransferase domain-containing protein</fullName>
    </recommendedName>
</protein>
<dbReference type="Pfam" id="PF13480">
    <property type="entry name" value="Acetyltransf_6"/>
    <property type="match status" value="1"/>
</dbReference>
<dbReference type="InterPro" id="IPR038740">
    <property type="entry name" value="BioF2-like_GNAT_dom"/>
</dbReference>
<evidence type="ECO:0000259" key="1">
    <source>
        <dbReference type="Pfam" id="PF13480"/>
    </source>
</evidence>
<dbReference type="Proteomes" id="UP000052979">
    <property type="component" value="Unassembled WGS sequence"/>
</dbReference>
<accession>A0A0U1PU55</accession>
<dbReference type="SUPFAM" id="SSF55729">
    <property type="entry name" value="Acyl-CoA N-acyltransferases (Nat)"/>
    <property type="match status" value="1"/>
</dbReference>
<dbReference type="InterPro" id="IPR016181">
    <property type="entry name" value="Acyl_CoA_acyltransferase"/>
</dbReference>